<dbReference type="PANTHER" id="PTHR45657:SF3">
    <property type="entry name" value="TRANSPORTER, PUTATIVE (AFU_ORTHOLOGUE AFUA_5G09260)-RELATED"/>
    <property type="match status" value="1"/>
</dbReference>
<dbReference type="InterPro" id="IPR036273">
    <property type="entry name" value="CRAL/TRIO_N_dom_sf"/>
</dbReference>
<organism evidence="3 4">
    <name type="scientific">Sphaerulina musiva (strain SO2202)</name>
    <name type="common">Poplar stem canker fungus</name>
    <name type="synonym">Septoria musiva</name>
    <dbReference type="NCBI Taxonomy" id="692275"/>
    <lineage>
        <taxon>Eukaryota</taxon>
        <taxon>Fungi</taxon>
        <taxon>Dikarya</taxon>
        <taxon>Ascomycota</taxon>
        <taxon>Pezizomycotina</taxon>
        <taxon>Dothideomycetes</taxon>
        <taxon>Dothideomycetidae</taxon>
        <taxon>Mycosphaerellales</taxon>
        <taxon>Mycosphaerellaceae</taxon>
        <taxon>Sphaerulina</taxon>
    </lineage>
</organism>
<feature type="region of interest" description="Disordered" evidence="1">
    <location>
        <begin position="598"/>
        <end position="653"/>
    </location>
</feature>
<feature type="domain" description="CRAL-TRIO" evidence="2">
    <location>
        <begin position="103"/>
        <end position="303"/>
    </location>
</feature>
<dbReference type="AlphaFoldDB" id="M3BSL5"/>
<dbReference type="Pfam" id="PF03765">
    <property type="entry name" value="CRAL_TRIO_N"/>
    <property type="match status" value="1"/>
</dbReference>
<accession>M3BSL5</accession>
<dbReference type="Pfam" id="PF00650">
    <property type="entry name" value="CRAL_TRIO"/>
    <property type="match status" value="1"/>
</dbReference>
<evidence type="ECO:0000313" key="3">
    <source>
        <dbReference type="EMBL" id="EMF09083.1"/>
    </source>
</evidence>
<dbReference type="OrthoDB" id="30289at2759"/>
<dbReference type="Gene3D" id="1.10.8.20">
    <property type="entry name" value="N-terminal domain of phosphatidylinositol transfer protein sec14p"/>
    <property type="match status" value="1"/>
</dbReference>
<feature type="region of interest" description="Disordered" evidence="1">
    <location>
        <begin position="396"/>
        <end position="474"/>
    </location>
</feature>
<dbReference type="eggNOG" id="KOG1471">
    <property type="taxonomic scope" value="Eukaryota"/>
</dbReference>
<dbReference type="OMA" id="TVGQAPK"/>
<dbReference type="RefSeq" id="XP_016757204.1">
    <property type="nucleotide sequence ID" value="XM_016907127.1"/>
</dbReference>
<dbReference type="STRING" id="692275.M3BSL5"/>
<dbReference type="SUPFAM" id="SSF46938">
    <property type="entry name" value="CRAL/TRIO N-terminal domain"/>
    <property type="match status" value="1"/>
</dbReference>
<dbReference type="Proteomes" id="UP000016931">
    <property type="component" value="Unassembled WGS sequence"/>
</dbReference>
<evidence type="ECO:0000256" key="1">
    <source>
        <dbReference type="SAM" id="MobiDB-lite"/>
    </source>
</evidence>
<dbReference type="CDD" id="cd00170">
    <property type="entry name" value="SEC14"/>
    <property type="match status" value="1"/>
</dbReference>
<gene>
    <name evidence="3" type="ORF">SEPMUDRAFT_151923</name>
</gene>
<dbReference type="PANTHER" id="PTHR45657">
    <property type="entry name" value="CRAL-TRIO DOMAIN-CONTAINING PROTEIN YKL091C-RELATED"/>
    <property type="match status" value="1"/>
</dbReference>
<feature type="compositionally biased region" description="Polar residues" evidence="1">
    <location>
        <begin position="430"/>
        <end position="443"/>
    </location>
</feature>
<dbReference type="InterPro" id="IPR036865">
    <property type="entry name" value="CRAL-TRIO_dom_sf"/>
</dbReference>
<dbReference type="Gene3D" id="3.40.525.10">
    <property type="entry name" value="CRAL-TRIO lipid binding domain"/>
    <property type="match status" value="1"/>
</dbReference>
<feature type="compositionally biased region" description="Basic and acidic residues" evidence="1">
    <location>
        <begin position="598"/>
        <end position="621"/>
    </location>
</feature>
<protein>
    <submittedName>
        <fullName evidence="3">CRAL/TRIO domain-containing protein</fullName>
    </submittedName>
</protein>
<keyword evidence="4" id="KW-1185">Reference proteome</keyword>
<dbReference type="PROSITE" id="PS50191">
    <property type="entry name" value="CRAL_TRIO"/>
    <property type="match status" value="1"/>
</dbReference>
<dbReference type="InterPro" id="IPR051026">
    <property type="entry name" value="PI/PC_transfer"/>
</dbReference>
<evidence type="ECO:0000259" key="2">
    <source>
        <dbReference type="PROSITE" id="PS50191"/>
    </source>
</evidence>
<dbReference type="SMART" id="SM00516">
    <property type="entry name" value="SEC14"/>
    <property type="match status" value="1"/>
</dbReference>
<dbReference type="EMBL" id="KB456270">
    <property type="protein sequence ID" value="EMF09083.1"/>
    <property type="molecule type" value="Genomic_DNA"/>
</dbReference>
<evidence type="ECO:0000313" key="4">
    <source>
        <dbReference type="Proteomes" id="UP000016931"/>
    </source>
</evidence>
<feature type="compositionally biased region" description="Basic and acidic residues" evidence="1">
    <location>
        <begin position="139"/>
        <end position="148"/>
    </location>
</feature>
<dbReference type="SMART" id="SM01100">
    <property type="entry name" value="CRAL_TRIO_N"/>
    <property type="match status" value="1"/>
</dbReference>
<dbReference type="GeneID" id="27904264"/>
<dbReference type="InterPro" id="IPR011074">
    <property type="entry name" value="CRAL/TRIO_N_dom"/>
</dbReference>
<name>M3BSL5_SPHMS</name>
<feature type="compositionally biased region" description="Basic and acidic residues" evidence="1">
    <location>
        <begin position="488"/>
        <end position="499"/>
    </location>
</feature>
<dbReference type="SUPFAM" id="SSF52087">
    <property type="entry name" value="CRAL/TRIO domain"/>
    <property type="match status" value="1"/>
</dbReference>
<sequence>MSRPDGADLKRVTSYQWPAGHVGHLTENQRAALDKFKALSAEQGYYDPGNHHTPASHDDETMLRYLRARKFKPQDALSQFKDTEDWRKQNELDQLYETIDVDEYEQARRLYPQWTGRMDKRGIPLYVFEVANLSTKDINAHQNDDDRKKEKKAKKGDKVDIKAKSPRKMLRLFALYENLCRFVLPLCSAVPNRQATETPVSQSANIVDLSKVGLKQFWALRAHLQDSSALATAHYPETLDRIFVIGAPSFFNTVWDWAKGWFDPITVSKVYVLNEKTMLSELSKVVDVENIPKKYGGKLDWNFGDMPFLGPNVTEALRWKEVVEEKGHKTLPKGPIRWEYDADGDLVAIAIGSEGGKLRKRVLAGFHPDADVATLALSPGRQHLNPANSALFATLSHQGRKASHSAESTAANGSANKHLDTTDNTDTTNVMSADNVNPQTTEASAMPLANGTSPVPTNGLDKSSEPVASQSINGDNTEAFTVPYRDTQHDIAHPPEDSRQGTSSTRMEQQEGTHAEGQLENGTPQIRIDGQGTNHSVMEPRTVGQAPKETAITREEEPQPTIVEQVQDYAGQAQAAVVSAVGSVAGVVGLGGAQAQAEEKSKEIAEQDTHTTSTEIDRSLDNMDQAQIEEFLRAKNSSVPEKLNGEKVQSTTS</sequence>
<reference evidence="3 4" key="1">
    <citation type="journal article" date="2012" name="PLoS Pathog.">
        <title>Diverse lifestyles and strategies of plant pathogenesis encoded in the genomes of eighteen Dothideomycetes fungi.</title>
        <authorList>
            <person name="Ohm R.A."/>
            <person name="Feau N."/>
            <person name="Henrissat B."/>
            <person name="Schoch C.L."/>
            <person name="Horwitz B.A."/>
            <person name="Barry K.W."/>
            <person name="Condon B.J."/>
            <person name="Copeland A.C."/>
            <person name="Dhillon B."/>
            <person name="Glaser F."/>
            <person name="Hesse C.N."/>
            <person name="Kosti I."/>
            <person name="LaButti K."/>
            <person name="Lindquist E.A."/>
            <person name="Lucas S."/>
            <person name="Salamov A.A."/>
            <person name="Bradshaw R.E."/>
            <person name="Ciuffetti L."/>
            <person name="Hamelin R.C."/>
            <person name="Kema G.H.J."/>
            <person name="Lawrence C."/>
            <person name="Scott J.A."/>
            <person name="Spatafora J.W."/>
            <person name="Turgeon B.G."/>
            <person name="de Wit P.J.G.M."/>
            <person name="Zhong S."/>
            <person name="Goodwin S.B."/>
            <person name="Grigoriev I.V."/>
        </authorList>
    </citation>
    <scope>NUCLEOTIDE SEQUENCE [LARGE SCALE GENOMIC DNA]</scope>
    <source>
        <strain evidence="3 4">SO2202</strain>
    </source>
</reference>
<dbReference type="HOGENOM" id="CLU_014001_4_2_1"/>
<feature type="region of interest" description="Disordered" evidence="1">
    <location>
        <begin position="139"/>
        <end position="160"/>
    </location>
</feature>
<feature type="region of interest" description="Disordered" evidence="1">
    <location>
        <begin position="488"/>
        <end position="539"/>
    </location>
</feature>
<feature type="compositionally biased region" description="Polar residues" evidence="1">
    <location>
        <begin position="405"/>
        <end position="415"/>
    </location>
</feature>
<proteinExistence type="predicted"/>
<dbReference type="InterPro" id="IPR001251">
    <property type="entry name" value="CRAL-TRIO_dom"/>
</dbReference>